<protein>
    <recommendedName>
        <fullName evidence="4">LPS export ABC transporter periplasmic protein LptC</fullName>
    </recommendedName>
</protein>
<proteinExistence type="predicted"/>
<accession>A0ABS8PLE9</accession>
<feature type="signal peptide" evidence="1">
    <location>
        <begin position="1"/>
        <end position="20"/>
    </location>
</feature>
<evidence type="ECO:0000313" key="2">
    <source>
        <dbReference type="EMBL" id="MCD2421925.1"/>
    </source>
</evidence>
<sequence>MKIVNKLTIGLFIACLSACDATTVTFSEAQPSGEPQLSQLPDSLTGTFFDHDNGTVLTVSRSYLITRDTLKDTFSYKILQPYETIRGDTLFNGRTREQYPVRKAGDSLFTGYVLTDTIFDLERKNVLKAYQQQYFLNRPWDDSSWAVQKLTYRNGVLHIRRISTRNEVEMMEAITGTKDDTTRPLRVSPSKEALGEFIKEDGFIQGRTFIRRPVSNSAQ</sequence>
<evidence type="ECO:0000313" key="3">
    <source>
        <dbReference type="Proteomes" id="UP001199816"/>
    </source>
</evidence>
<dbReference type="Proteomes" id="UP001199816">
    <property type="component" value="Unassembled WGS sequence"/>
</dbReference>
<keyword evidence="3" id="KW-1185">Reference proteome</keyword>
<evidence type="ECO:0008006" key="4">
    <source>
        <dbReference type="Google" id="ProtNLM"/>
    </source>
</evidence>
<comment type="caution">
    <text evidence="2">The sequence shown here is derived from an EMBL/GenBank/DDBJ whole genome shotgun (WGS) entry which is preliminary data.</text>
</comment>
<organism evidence="2 3">
    <name type="scientific">Niabella pedocola</name>
    <dbReference type="NCBI Taxonomy" id="1752077"/>
    <lineage>
        <taxon>Bacteria</taxon>
        <taxon>Pseudomonadati</taxon>
        <taxon>Bacteroidota</taxon>
        <taxon>Chitinophagia</taxon>
        <taxon>Chitinophagales</taxon>
        <taxon>Chitinophagaceae</taxon>
        <taxon>Niabella</taxon>
    </lineage>
</organism>
<dbReference type="RefSeq" id="WP_231002830.1">
    <property type="nucleotide sequence ID" value="NZ_JAJNEC010000004.1"/>
</dbReference>
<name>A0ABS8PLE9_9BACT</name>
<dbReference type="EMBL" id="JAJNEC010000004">
    <property type="protein sequence ID" value="MCD2421925.1"/>
    <property type="molecule type" value="Genomic_DNA"/>
</dbReference>
<evidence type="ECO:0000256" key="1">
    <source>
        <dbReference type="SAM" id="SignalP"/>
    </source>
</evidence>
<gene>
    <name evidence="2" type="ORF">LQ567_04070</name>
</gene>
<keyword evidence="1" id="KW-0732">Signal</keyword>
<reference evidence="2 3" key="1">
    <citation type="submission" date="2021-11" db="EMBL/GenBank/DDBJ databases">
        <title>Genomic of Niabella pedocola.</title>
        <authorList>
            <person name="Wu T."/>
        </authorList>
    </citation>
    <scope>NUCLEOTIDE SEQUENCE [LARGE SCALE GENOMIC DNA]</scope>
    <source>
        <strain evidence="2 3">JCM 31011</strain>
    </source>
</reference>
<feature type="chain" id="PRO_5045918753" description="LPS export ABC transporter periplasmic protein LptC" evidence="1">
    <location>
        <begin position="21"/>
        <end position="219"/>
    </location>
</feature>